<evidence type="ECO:0000313" key="12">
    <source>
        <dbReference type="Proteomes" id="UP000094527"/>
    </source>
</evidence>
<dbReference type="PROSITE" id="PS00109">
    <property type="entry name" value="PROTEIN_KINASE_TYR"/>
    <property type="match status" value="1"/>
</dbReference>
<name>A0A1D2NJF9_ORCCI</name>
<dbReference type="GO" id="GO:0005524">
    <property type="term" value="F:ATP binding"/>
    <property type="evidence" value="ECO:0007669"/>
    <property type="project" value="UniProtKB-KW"/>
</dbReference>
<keyword evidence="12" id="KW-1185">Reference proteome</keyword>
<organism evidence="11 12">
    <name type="scientific">Orchesella cincta</name>
    <name type="common">Springtail</name>
    <name type="synonym">Podura cincta</name>
    <dbReference type="NCBI Taxonomy" id="48709"/>
    <lineage>
        <taxon>Eukaryota</taxon>
        <taxon>Metazoa</taxon>
        <taxon>Ecdysozoa</taxon>
        <taxon>Arthropoda</taxon>
        <taxon>Hexapoda</taxon>
        <taxon>Collembola</taxon>
        <taxon>Entomobryomorpha</taxon>
        <taxon>Entomobryoidea</taxon>
        <taxon>Orchesellidae</taxon>
        <taxon>Orchesellinae</taxon>
        <taxon>Orchesella</taxon>
    </lineage>
</organism>
<dbReference type="GO" id="GO:0007169">
    <property type="term" value="P:cell surface receptor protein tyrosine kinase signaling pathway"/>
    <property type="evidence" value="ECO:0007669"/>
    <property type="project" value="TreeGrafter"/>
</dbReference>
<dbReference type="Proteomes" id="UP000094527">
    <property type="component" value="Unassembled WGS sequence"/>
</dbReference>
<comment type="caution">
    <text evidence="11">The sequence shown here is derived from an EMBL/GenBank/DDBJ whole genome shotgun (WGS) entry which is preliminary data.</text>
</comment>
<dbReference type="InterPro" id="IPR050122">
    <property type="entry name" value="RTK"/>
</dbReference>
<dbReference type="InterPro" id="IPR011009">
    <property type="entry name" value="Kinase-like_dom_sf"/>
</dbReference>
<dbReference type="GO" id="GO:0046872">
    <property type="term" value="F:metal ion binding"/>
    <property type="evidence" value="ECO:0007669"/>
    <property type="project" value="UniProtKB-KW"/>
</dbReference>
<dbReference type="STRING" id="48709.A0A1D2NJF9"/>
<keyword evidence="8" id="KW-0460">Magnesium</keyword>
<keyword evidence="8" id="KW-0479">Metal-binding</keyword>
<keyword evidence="3" id="KW-0418">Kinase</keyword>
<keyword evidence="11" id="KW-0675">Receptor</keyword>
<dbReference type="PANTHER" id="PTHR24416:SF600">
    <property type="entry name" value="PDGF- AND VEGF-RECEPTOR RELATED, ISOFORM J"/>
    <property type="match status" value="1"/>
</dbReference>
<dbReference type="GO" id="GO:0004714">
    <property type="term" value="F:transmembrane receptor protein tyrosine kinase activity"/>
    <property type="evidence" value="ECO:0007669"/>
    <property type="project" value="TreeGrafter"/>
</dbReference>
<dbReference type="GO" id="GO:0005886">
    <property type="term" value="C:plasma membrane"/>
    <property type="evidence" value="ECO:0007669"/>
    <property type="project" value="TreeGrafter"/>
</dbReference>
<dbReference type="AlphaFoldDB" id="A0A1D2NJF9"/>
<keyword evidence="5" id="KW-0829">Tyrosine-protein kinase</keyword>
<protein>
    <submittedName>
        <fullName evidence="11">Vascular endothelial growth factor receptor 1</fullName>
    </submittedName>
</protein>
<evidence type="ECO:0000256" key="2">
    <source>
        <dbReference type="ARBA" id="ARBA00022741"/>
    </source>
</evidence>
<dbReference type="InterPro" id="IPR008266">
    <property type="entry name" value="Tyr_kinase_AS"/>
</dbReference>
<evidence type="ECO:0000256" key="1">
    <source>
        <dbReference type="ARBA" id="ARBA00022679"/>
    </source>
</evidence>
<feature type="compositionally biased region" description="Basic and acidic residues" evidence="9">
    <location>
        <begin position="280"/>
        <end position="289"/>
    </location>
</feature>
<dbReference type="SUPFAM" id="SSF56112">
    <property type="entry name" value="Protein kinase-like (PK-like)"/>
    <property type="match status" value="1"/>
</dbReference>
<dbReference type="PIRSF" id="PIRSF000615">
    <property type="entry name" value="TyrPK_CSF1-R"/>
    <property type="match status" value="1"/>
</dbReference>
<evidence type="ECO:0000256" key="7">
    <source>
        <dbReference type="PIRSR" id="PIRSR000615-2"/>
    </source>
</evidence>
<feature type="compositionally biased region" description="Polar residues" evidence="9">
    <location>
        <begin position="290"/>
        <end position="308"/>
    </location>
</feature>
<dbReference type="PANTHER" id="PTHR24416">
    <property type="entry name" value="TYROSINE-PROTEIN KINASE RECEPTOR"/>
    <property type="match status" value="1"/>
</dbReference>
<reference evidence="11 12" key="1">
    <citation type="journal article" date="2016" name="Genome Biol. Evol.">
        <title>Gene Family Evolution Reflects Adaptation to Soil Environmental Stressors in the Genome of the Collembolan Orchesella cincta.</title>
        <authorList>
            <person name="Faddeeva-Vakhrusheva A."/>
            <person name="Derks M.F."/>
            <person name="Anvar S.Y."/>
            <person name="Agamennone V."/>
            <person name="Suring W."/>
            <person name="Smit S."/>
            <person name="van Straalen N.M."/>
            <person name="Roelofs D."/>
        </authorList>
    </citation>
    <scope>NUCLEOTIDE SEQUENCE [LARGE SCALE GENOMIC DNA]</scope>
    <source>
        <tissue evidence="11">Mixed pool</tissue>
    </source>
</reference>
<feature type="binding site" evidence="8">
    <location>
        <position position="138"/>
    </location>
    <ligand>
        <name>Mg(2+)</name>
        <dbReference type="ChEBI" id="CHEBI:18420"/>
    </ligand>
</feature>
<dbReference type="CDD" id="cd00192">
    <property type="entry name" value="PTKc"/>
    <property type="match status" value="1"/>
</dbReference>
<feature type="binding site" evidence="8">
    <location>
        <position position="125"/>
    </location>
    <ligand>
        <name>Mg(2+)</name>
        <dbReference type="ChEBI" id="CHEBI:18420"/>
    </ligand>
</feature>
<dbReference type="OrthoDB" id="3256376at2759"/>
<keyword evidence="2 7" id="KW-0547">Nucleotide-binding</keyword>
<feature type="domain" description="Protein kinase" evidence="10">
    <location>
        <begin position="1"/>
        <end position="257"/>
    </location>
</feature>
<evidence type="ECO:0000256" key="5">
    <source>
        <dbReference type="ARBA" id="ARBA00023137"/>
    </source>
</evidence>
<evidence type="ECO:0000259" key="10">
    <source>
        <dbReference type="PROSITE" id="PS50011"/>
    </source>
</evidence>
<accession>A0A1D2NJF9</accession>
<dbReference type="PROSITE" id="PS50011">
    <property type="entry name" value="PROTEIN_KINASE_DOM"/>
    <property type="match status" value="1"/>
</dbReference>
<sequence length="308" mass="35475">MSMGIISEEVYIATEFCENKSLLEYLRMNRYSYENPCYYAELAHSRLSSLSAETSFMTPTEQTMVMGDVQYVKMEDLGNIVLGQQYENIRNIKLQDLLKWSYEIACGMEFLRSKKVIHGDLAARNVLLTRDFTAKIGDFGLSRQLYHYSYYTKTAVTPLPLKWLAIECLQNFQFSVESDVWAYGVTLFEVFSIGEIPYSSVQMNGEEFLRALKQGMRLSKPVYAPVDVFGLMMKCWKNDKKQRPSFKDIAKFFHSRISWSKQDISSPPSLSYSETSNQRGGEEGDRSEASIRNNKNRPASNEVTESKF</sequence>
<dbReference type="Gene3D" id="1.10.510.10">
    <property type="entry name" value="Transferase(Phosphotransferase) domain 1"/>
    <property type="match status" value="1"/>
</dbReference>
<feature type="region of interest" description="Disordered" evidence="9">
    <location>
        <begin position="260"/>
        <end position="308"/>
    </location>
</feature>
<evidence type="ECO:0000256" key="6">
    <source>
        <dbReference type="PIRSR" id="PIRSR000615-1"/>
    </source>
</evidence>
<feature type="compositionally biased region" description="Low complexity" evidence="9">
    <location>
        <begin position="265"/>
        <end position="276"/>
    </location>
</feature>
<dbReference type="InterPro" id="IPR000719">
    <property type="entry name" value="Prot_kinase_dom"/>
</dbReference>
<dbReference type="Pfam" id="PF07714">
    <property type="entry name" value="PK_Tyr_Ser-Thr"/>
    <property type="match status" value="1"/>
</dbReference>
<evidence type="ECO:0000256" key="8">
    <source>
        <dbReference type="PIRSR" id="PIRSR000615-3"/>
    </source>
</evidence>
<feature type="active site" description="Proton acceptor" evidence="6">
    <location>
        <position position="120"/>
    </location>
</feature>
<dbReference type="FunFam" id="1.10.510.10:FF:000554">
    <property type="entry name" value="Predicted protein"/>
    <property type="match status" value="1"/>
</dbReference>
<feature type="binding site" evidence="7">
    <location>
        <position position="124"/>
    </location>
    <ligand>
        <name>ATP</name>
        <dbReference type="ChEBI" id="CHEBI:30616"/>
    </ligand>
</feature>
<dbReference type="InterPro" id="IPR001245">
    <property type="entry name" value="Ser-Thr/Tyr_kinase_cat_dom"/>
</dbReference>
<evidence type="ECO:0000256" key="4">
    <source>
        <dbReference type="ARBA" id="ARBA00022840"/>
    </source>
</evidence>
<dbReference type="EMBL" id="LJIJ01000024">
    <property type="protein sequence ID" value="ODN05369.1"/>
    <property type="molecule type" value="Genomic_DNA"/>
</dbReference>
<dbReference type="GO" id="GO:0043235">
    <property type="term" value="C:receptor complex"/>
    <property type="evidence" value="ECO:0007669"/>
    <property type="project" value="TreeGrafter"/>
</dbReference>
<gene>
    <name evidence="11" type="ORF">Ocin01_01330</name>
</gene>
<evidence type="ECO:0000256" key="3">
    <source>
        <dbReference type="ARBA" id="ARBA00022777"/>
    </source>
</evidence>
<keyword evidence="1" id="KW-0808">Transferase</keyword>
<evidence type="ECO:0000313" key="11">
    <source>
        <dbReference type="EMBL" id="ODN05369.1"/>
    </source>
</evidence>
<evidence type="ECO:0000256" key="9">
    <source>
        <dbReference type="SAM" id="MobiDB-lite"/>
    </source>
</evidence>
<proteinExistence type="predicted"/>
<keyword evidence="4 7" id="KW-0067">ATP-binding</keyword>